<evidence type="ECO:0000259" key="4">
    <source>
        <dbReference type="PROSITE" id="PS51118"/>
    </source>
</evidence>
<dbReference type="PROSITE" id="PS51118">
    <property type="entry name" value="HTH_HXLR"/>
    <property type="match status" value="1"/>
</dbReference>
<evidence type="ECO:0000256" key="2">
    <source>
        <dbReference type="ARBA" id="ARBA00023125"/>
    </source>
</evidence>
<organism evidence="5 6">
    <name type="scientific">Prevotella lacticifex</name>
    <dbReference type="NCBI Taxonomy" id="2854755"/>
    <lineage>
        <taxon>Bacteria</taxon>
        <taxon>Pseudomonadati</taxon>
        <taxon>Bacteroidota</taxon>
        <taxon>Bacteroidia</taxon>
        <taxon>Bacteroidales</taxon>
        <taxon>Prevotellaceae</taxon>
        <taxon>Prevotella</taxon>
    </lineage>
</organism>
<evidence type="ECO:0000313" key="5">
    <source>
        <dbReference type="EMBL" id="GJG59786.1"/>
    </source>
</evidence>
<dbReference type="InterPro" id="IPR036388">
    <property type="entry name" value="WH-like_DNA-bd_sf"/>
</dbReference>
<dbReference type="GeneID" id="72466172"/>
<dbReference type="AlphaFoldDB" id="A0A9R1CC05"/>
<evidence type="ECO:0000256" key="1">
    <source>
        <dbReference type="ARBA" id="ARBA00023015"/>
    </source>
</evidence>
<dbReference type="GO" id="GO:0003677">
    <property type="term" value="F:DNA binding"/>
    <property type="evidence" value="ECO:0007669"/>
    <property type="project" value="UniProtKB-KW"/>
</dbReference>
<dbReference type="EMBL" id="BPUB01000002">
    <property type="protein sequence ID" value="GJG59786.1"/>
    <property type="molecule type" value="Genomic_DNA"/>
</dbReference>
<dbReference type="Pfam" id="PF01638">
    <property type="entry name" value="HxlR"/>
    <property type="match status" value="1"/>
</dbReference>
<dbReference type="Proteomes" id="UP000825483">
    <property type="component" value="Unassembled WGS sequence"/>
</dbReference>
<dbReference type="PANTHER" id="PTHR33204">
    <property type="entry name" value="TRANSCRIPTIONAL REGULATOR, MARR FAMILY"/>
    <property type="match status" value="1"/>
</dbReference>
<keyword evidence="6" id="KW-1185">Reference proteome</keyword>
<name>A0A9R1CC05_9BACT</name>
<evidence type="ECO:0000313" key="6">
    <source>
        <dbReference type="Proteomes" id="UP000825483"/>
    </source>
</evidence>
<protein>
    <submittedName>
        <fullName evidence="5">Transcriptional regulator</fullName>
    </submittedName>
</protein>
<gene>
    <name evidence="5" type="ORF">PRLR5076_26370</name>
</gene>
<dbReference type="Gene3D" id="1.10.10.10">
    <property type="entry name" value="Winged helix-like DNA-binding domain superfamily/Winged helix DNA-binding domain"/>
    <property type="match status" value="1"/>
</dbReference>
<dbReference type="InterPro" id="IPR002577">
    <property type="entry name" value="HTH_HxlR"/>
</dbReference>
<keyword evidence="1" id="KW-0805">Transcription regulation</keyword>
<dbReference type="SUPFAM" id="SSF46785">
    <property type="entry name" value="Winged helix' DNA-binding domain"/>
    <property type="match status" value="1"/>
</dbReference>
<reference evidence="5" key="1">
    <citation type="journal article" date="2022" name="Int. J. Syst. Evol. Microbiol.">
        <title>Prevotella lacticifex sp. nov., isolated from the rumen of cows.</title>
        <authorList>
            <person name="Shinkai T."/>
            <person name="Ikeyama N."/>
            <person name="Kumagai M."/>
            <person name="Ohmori H."/>
            <person name="Sakamoto M."/>
            <person name="Ohkuma M."/>
            <person name="Mitsumori M."/>
        </authorList>
    </citation>
    <scope>NUCLEOTIDE SEQUENCE</scope>
    <source>
        <strain evidence="5">R5076</strain>
    </source>
</reference>
<evidence type="ECO:0000256" key="3">
    <source>
        <dbReference type="ARBA" id="ARBA00023163"/>
    </source>
</evidence>
<keyword evidence="2" id="KW-0238">DNA-binding</keyword>
<comment type="caution">
    <text evidence="5">The sequence shown here is derived from an EMBL/GenBank/DDBJ whole genome shotgun (WGS) entry which is preliminary data.</text>
</comment>
<dbReference type="InterPro" id="IPR036390">
    <property type="entry name" value="WH_DNA-bd_sf"/>
</dbReference>
<dbReference type="PANTHER" id="PTHR33204:SF39">
    <property type="entry name" value="TRANSCRIPTIONAL REGULATORY PROTEIN"/>
    <property type="match status" value="1"/>
</dbReference>
<sequence>MTKKEINPEYLTCPIRQVISRFGDKWSMLVIYSLDASATGVMRFNELHAHMVDCSQKMLSKTLKELRESHLVDRTVYPEVPPRVEYRLTDVGKSLIPVIEQLIGWAKKHFDDVVRP</sequence>
<keyword evidence="3" id="KW-0804">Transcription</keyword>
<accession>A0A9R1CC05</accession>
<dbReference type="RefSeq" id="WP_223928580.1">
    <property type="nucleotide sequence ID" value="NZ_BPTU01000002.1"/>
</dbReference>
<proteinExistence type="predicted"/>
<feature type="domain" description="HTH hxlR-type" evidence="4">
    <location>
        <begin position="13"/>
        <end position="114"/>
    </location>
</feature>